<gene>
    <name evidence="2" type="ORF">SCFA_760007</name>
</gene>
<dbReference type="Pfam" id="PF01740">
    <property type="entry name" value="STAS"/>
    <property type="match status" value="1"/>
</dbReference>
<dbReference type="AlphaFoldDB" id="A0A485MB00"/>
<dbReference type="PROSITE" id="PS50801">
    <property type="entry name" value="STAS"/>
    <property type="match status" value="1"/>
</dbReference>
<dbReference type="GO" id="GO:0043856">
    <property type="term" value="F:anti-sigma factor antagonist activity"/>
    <property type="evidence" value="ECO:0007669"/>
    <property type="project" value="TreeGrafter"/>
</dbReference>
<dbReference type="CDD" id="cd07043">
    <property type="entry name" value="STAS_anti-anti-sigma_factors"/>
    <property type="match status" value="1"/>
</dbReference>
<dbReference type="InterPro" id="IPR002645">
    <property type="entry name" value="STAS_dom"/>
</dbReference>
<reference evidence="2" key="1">
    <citation type="submission" date="2019-03" db="EMBL/GenBank/DDBJ databases">
        <authorList>
            <person name="Hao L."/>
        </authorList>
    </citation>
    <scope>NUCLEOTIDE SEQUENCE</scope>
</reference>
<proteinExistence type="predicted"/>
<evidence type="ECO:0000313" key="2">
    <source>
        <dbReference type="EMBL" id="VFU18083.1"/>
    </source>
</evidence>
<dbReference type="InterPro" id="IPR036513">
    <property type="entry name" value="STAS_dom_sf"/>
</dbReference>
<dbReference type="PANTHER" id="PTHR33495:SF2">
    <property type="entry name" value="ANTI-SIGMA FACTOR ANTAGONIST TM_1081-RELATED"/>
    <property type="match status" value="1"/>
</dbReference>
<sequence length="102" mass="11183">MEVTTRKTEDGLVVKVSGAVDTEAAEVLRTELGKVLKLKPAKVIMDLSMVPTMGSSGIGKILIFFKSLDSNNAGFQIKGIHENLYNIFKAVKLDKLFPISMR</sequence>
<dbReference type="EMBL" id="CAADRM010000143">
    <property type="protein sequence ID" value="VFU18083.1"/>
    <property type="molecule type" value="Genomic_DNA"/>
</dbReference>
<evidence type="ECO:0000259" key="1">
    <source>
        <dbReference type="PROSITE" id="PS50801"/>
    </source>
</evidence>
<dbReference type="Gene3D" id="3.30.750.24">
    <property type="entry name" value="STAS domain"/>
    <property type="match status" value="1"/>
</dbReference>
<dbReference type="PANTHER" id="PTHR33495">
    <property type="entry name" value="ANTI-SIGMA FACTOR ANTAGONIST TM_1081-RELATED-RELATED"/>
    <property type="match status" value="1"/>
</dbReference>
<organism evidence="2">
    <name type="scientific">anaerobic digester metagenome</name>
    <dbReference type="NCBI Taxonomy" id="1263854"/>
    <lineage>
        <taxon>unclassified sequences</taxon>
        <taxon>metagenomes</taxon>
        <taxon>ecological metagenomes</taxon>
    </lineage>
</organism>
<feature type="domain" description="STAS" evidence="1">
    <location>
        <begin position="1"/>
        <end position="102"/>
    </location>
</feature>
<name>A0A485MB00_9ZZZZ</name>
<protein>
    <submittedName>
        <fullName evidence="2">Anti-sigma factor antagonist</fullName>
    </submittedName>
</protein>
<dbReference type="SUPFAM" id="SSF52091">
    <property type="entry name" value="SpoIIaa-like"/>
    <property type="match status" value="1"/>
</dbReference>
<accession>A0A485MB00</accession>